<gene>
    <name evidence="3" type="ORF">RGQ29_019431</name>
</gene>
<evidence type="ECO:0000256" key="2">
    <source>
        <dbReference type="SAM" id="Phobius"/>
    </source>
</evidence>
<evidence type="ECO:0000313" key="4">
    <source>
        <dbReference type="Proteomes" id="UP001324115"/>
    </source>
</evidence>
<dbReference type="PANTHER" id="PTHR32254:SF14">
    <property type="entry name" value="EXPRESSED PROTEIN"/>
    <property type="match status" value="1"/>
</dbReference>
<organism evidence="3 4">
    <name type="scientific">Quercus rubra</name>
    <name type="common">Northern red oak</name>
    <name type="synonym">Quercus borealis</name>
    <dbReference type="NCBI Taxonomy" id="3512"/>
    <lineage>
        <taxon>Eukaryota</taxon>
        <taxon>Viridiplantae</taxon>
        <taxon>Streptophyta</taxon>
        <taxon>Embryophyta</taxon>
        <taxon>Tracheophyta</taxon>
        <taxon>Spermatophyta</taxon>
        <taxon>Magnoliopsida</taxon>
        <taxon>eudicotyledons</taxon>
        <taxon>Gunneridae</taxon>
        <taxon>Pentapetalae</taxon>
        <taxon>rosids</taxon>
        <taxon>fabids</taxon>
        <taxon>Fagales</taxon>
        <taxon>Fagaceae</taxon>
        <taxon>Quercus</taxon>
    </lineage>
</organism>
<accession>A0AAN7IW50</accession>
<evidence type="ECO:0000256" key="1">
    <source>
        <dbReference type="SAM" id="MobiDB-lite"/>
    </source>
</evidence>
<proteinExistence type="predicted"/>
<reference evidence="3 4" key="1">
    <citation type="journal article" date="2023" name="G3 (Bethesda)">
        <title>A haplotype-resolved chromosome-scale genome for Quercus rubra L. provides insights into the genetics of adaptive traits for red oak species.</title>
        <authorList>
            <person name="Kapoor B."/>
            <person name="Jenkins J."/>
            <person name="Schmutz J."/>
            <person name="Zhebentyayeva T."/>
            <person name="Kuelheim C."/>
            <person name="Coggeshall M."/>
            <person name="Heim C."/>
            <person name="Lasky J.R."/>
            <person name="Leites L."/>
            <person name="Islam-Faridi N."/>
            <person name="Romero-Severson J."/>
            <person name="DeLeo V.L."/>
            <person name="Lucas S.M."/>
            <person name="Lazic D."/>
            <person name="Gailing O."/>
            <person name="Carlson J."/>
            <person name="Staton M."/>
        </authorList>
    </citation>
    <scope>NUCLEOTIDE SEQUENCE [LARGE SCALE GENOMIC DNA]</scope>
    <source>
        <strain evidence="3">Pseudo-F2</strain>
    </source>
</reference>
<dbReference type="Proteomes" id="UP001324115">
    <property type="component" value="Unassembled WGS sequence"/>
</dbReference>
<feature type="compositionally biased region" description="Basic and acidic residues" evidence="1">
    <location>
        <begin position="234"/>
        <end position="246"/>
    </location>
</feature>
<dbReference type="InterPro" id="IPR010471">
    <property type="entry name" value="DUF1068"/>
</dbReference>
<keyword evidence="2" id="KW-0812">Transmembrane</keyword>
<comment type="caution">
    <text evidence="3">The sequence shown here is derived from an EMBL/GenBank/DDBJ whole genome shotgun (WGS) entry which is preliminary data.</text>
</comment>
<keyword evidence="2" id="KW-0472">Membrane</keyword>
<dbReference type="PANTHER" id="PTHR32254">
    <property type="entry name" value="EXPRESSED PROTEIN"/>
    <property type="match status" value="1"/>
</dbReference>
<evidence type="ECO:0000313" key="3">
    <source>
        <dbReference type="EMBL" id="KAK4588430.1"/>
    </source>
</evidence>
<feature type="region of interest" description="Disordered" evidence="1">
    <location>
        <begin position="195"/>
        <end position="246"/>
    </location>
</feature>
<dbReference type="AlphaFoldDB" id="A0AAN7IW50"/>
<name>A0AAN7IW50_QUERU</name>
<dbReference type="Pfam" id="PF06364">
    <property type="entry name" value="DUF1068"/>
    <property type="match status" value="1"/>
</dbReference>
<protein>
    <submittedName>
        <fullName evidence="3">Uncharacterized protein</fullName>
    </submittedName>
</protein>
<keyword evidence="4" id="KW-1185">Reference proteome</keyword>
<dbReference type="EMBL" id="JAXUIC010000005">
    <property type="protein sequence ID" value="KAK4588430.1"/>
    <property type="molecule type" value="Genomic_DNA"/>
</dbReference>
<feature type="transmembrane region" description="Helical" evidence="2">
    <location>
        <begin position="33"/>
        <end position="53"/>
    </location>
</feature>
<keyword evidence="2" id="KW-1133">Transmembrane helix</keyword>
<sequence length="246" mass="28196">MSESESVIMNYFYYYYYNYNNWFQRRNERWLKIGMGLCGLCLVGYIVGPPLYYHLSESLSTTAAAAAAAVSTAPVCRPCFCDCSSQPLLSLHEGWRNKTLTNCMKHEPGKSEEMDTYLLSEELKLREAEAQENQRRVDRTLLEAKKRSSQYQKEADKCSMGMETCEGTREKAEATLAAQKKITAMWELRAGKQGWTEAPIKLPRESPSNLRQEPPIKLLQEPPLKLHQKPPIKLRQEPPIKLCGHD</sequence>